<dbReference type="PROSITE" id="PS51914">
    <property type="entry name" value="MRH"/>
    <property type="match status" value="1"/>
</dbReference>
<evidence type="ECO:0000256" key="2">
    <source>
        <dbReference type="ARBA" id="ARBA00023157"/>
    </source>
</evidence>
<keyword evidence="4" id="KW-0472">Membrane</keyword>
<evidence type="ECO:0000256" key="1">
    <source>
        <dbReference type="ARBA" id="ARBA00022729"/>
    </source>
</evidence>
<accession>A0AAE1ELQ6</accession>
<dbReference type="GO" id="GO:0005794">
    <property type="term" value="C:Golgi apparatus"/>
    <property type="evidence" value="ECO:0007669"/>
    <property type="project" value="TreeGrafter"/>
</dbReference>
<keyword evidence="3" id="KW-0175">Coiled coil</keyword>
<dbReference type="Pfam" id="PF13015">
    <property type="entry name" value="PRKCSH_1"/>
    <property type="match status" value="1"/>
</dbReference>
<dbReference type="SUPFAM" id="SSF50911">
    <property type="entry name" value="Mannose 6-phosphate receptor domain"/>
    <property type="match status" value="1"/>
</dbReference>
<evidence type="ECO:0000259" key="5">
    <source>
        <dbReference type="PROSITE" id="PS51912"/>
    </source>
</evidence>
<feature type="coiled-coil region" evidence="3">
    <location>
        <begin position="284"/>
        <end position="321"/>
    </location>
</feature>
<gene>
    <name evidence="7" type="ORF">Pcinc_036687</name>
</gene>
<evidence type="ECO:0008006" key="9">
    <source>
        <dbReference type="Google" id="ProtNLM"/>
    </source>
</evidence>
<feature type="domain" description="DMAP1-binding" evidence="5">
    <location>
        <begin position="223"/>
        <end position="322"/>
    </location>
</feature>
<evidence type="ECO:0000313" key="7">
    <source>
        <dbReference type="EMBL" id="KAK3857037.1"/>
    </source>
</evidence>
<proteinExistence type="predicted"/>
<dbReference type="InterPro" id="IPR009011">
    <property type="entry name" value="Man6P_isomerase_rcpt-bd_dom_sf"/>
</dbReference>
<evidence type="ECO:0000259" key="6">
    <source>
        <dbReference type="PROSITE" id="PS51914"/>
    </source>
</evidence>
<keyword evidence="1" id="KW-0732">Signal</keyword>
<sequence length="322" mass="36551">ITGYIWVDAGRFRTFYNTVAEKKTSLGSGSRSASEGKGGVMACQGDNVKMLMWMLTWMLTVMVVAGLVPMKVLDDLPSGGYGNIQDTDGRMEEKMVLRMKPANYSGPHHLMDWRGKCFKHRDSKYEYVFCPFHNITQEDILAYYDAYKGVLGVWSDWEIQNNQFQAMNMVEGSPCANDTYRSTKVYLKCGKESELVSVTEPNKCRYQAVFMSPEVCGVNAMVVYPRLPTNLQVRWDQAVNDHSLGYITQKGYDKELRRIFTAAGLILSPEVLSTLKQKASVEKSKSCQSDLEAARARIIELEELLRVKQEVIRELHDARADM</sequence>
<protein>
    <recommendedName>
        <fullName evidence="9">MRH domain-containing protein</fullName>
    </recommendedName>
</protein>
<evidence type="ECO:0000313" key="8">
    <source>
        <dbReference type="Proteomes" id="UP001286313"/>
    </source>
</evidence>
<comment type="caution">
    <text evidence="7">The sequence shown here is derived from an EMBL/GenBank/DDBJ whole genome shotgun (WGS) entry which is preliminary data.</text>
</comment>
<feature type="non-terminal residue" evidence="7">
    <location>
        <position position="322"/>
    </location>
</feature>
<name>A0AAE1ELQ6_PETCI</name>
<evidence type="ECO:0000256" key="4">
    <source>
        <dbReference type="SAM" id="Phobius"/>
    </source>
</evidence>
<keyword evidence="4" id="KW-1133">Transmembrane helix</keyword>
<feature type="domain" description="MRH" evidence="6">
    <location>
        <begin position="115"/>
        <end position="218"/>
    </location>
</feature>
<dbReference type="PANTHER" id="PTHR12630:SF6">
    <property type="entry name" value="N-ACETYLGLUCOSAMINE-1-PHOSPHOTRANSFERASE SUBUNIT GAMMA"/>
    <property type="match status" value="1"/>
</dbReference>
<dbReference type="PROSITE" id="PS51912">
    <property type="entry name" value="DMAP1_BIND"/>
    <property type="match status" value="1"/>
</dbReference>
<reference evidence="7" key="1">
    <citation type="submission" date="2023-10" db="EMBL/GenBank/DDBJ databases">
        <title>Genome assemblies of two species of porcelain crab, Petrolisthes cinctipes and Petrolisthes manimaculis (Anomura: Porcellanidae).</title>
        <authorList>
            <person name="Angst P."/>
        </authorList>
    </citation>
    <scope>NUCLEOTIDE SEQUENCE</scope>
    <source>
        <strain evidence="7">PB745_01</strain>
        <tissue evidence="7">Gill</tissue>
    </source>
</reference>
<evidence type="ECO:0000256" key="3">
    <source>
        <dbReference type="SAM" id="Coils"/>
    </source>
</evidence>
<keyword evidence="4" id="KW-0812">Transmembrane</keyword>
<dbReference type="AlphaFoldDB" id="A0AAE1ELQ6"/>
<dbReference type="InterPro" id="IPR039794">
    <property type="entry name" value="Gtb1-like"/>
</dbReference>
<dbReference type="Gene3D" id="2.70.130.10">
    <property type="entry name" value="Mannose-6-phosphate receptor binding domain"/>
    <property type="match status" value="1"/>
</dbReference>
<dbReference type="InterPro" id="IPR044865">
    <property type="entry name" value="MRH_dom"/>
</dbReference>
<dbReference type="Proteomes" id="UP001286313">
    <property type="component" value="Unassembled WGS sequence"/>
</dbReference>
<keyword evidence="8" id="KW-1185">Reference proteome</keyword>
<keyword evidence="2" id="KW-1015">Disulfide bond</keyword>
<dbReference type="EMBL" id="JAWQEG010005712">
    <property type="protein sequence ID" value="KAK3857037.1"/>
    <property type="molecule type" value="Genomic_DNA"/>
</dbReference>
<organism evidence="7 8">
    <name type="scientific">Petrolisthes cinctipes</name>
    <name type="common">Flat porcelain crab</name>
    <dbReference type="NCBI Taxonomy" id="88211"/>
    <lineage>
        <taxon>Eukaryota</taxon>
        <taxon>Metazoa</taxon>
        <taxon>Ecdysozoa</taxon>
        <taxon>Arthropoda</taxon>
        <taxon>Crustacea</taxon>
        <taxon>Multicrustacea</taxon>
        <taxon>Malacostraca</taxon>
        <taxon>Eumalacostraca</taxon>
        <taxon>Eucarida</taxon>
        <taxon>Decapoda</taxon>
        <taxon>Pleocyemata</taxon>
        <taxon>Anomura</taxon>
        <taxon>Galatheoidea</taxon>
        <taxon>Porcellanidae</taxon>
        <taxon>Petrolisthes</taxon>
    </lineage>
</organism>
<dbReference type="InterPro" id="IPR010506">
    <property type="entry name" value="DMAP1-bd"/>
</dbReference>
<dbReference type="InterPro" id="IPR036607">
    <property type="entry name" value="PRKCSH"/>
</dbReference>
<feature type="transmembrane region" description="Helical" evidence="4">
    <location>
        <begin position="50"/>
        <end position="68"/>
    </location>
</feature>
<dbReference type="PANTHER" id="PTHR12630">
    <property type="entry name" value="N-LINKED OLIGOSACCHARIDE PROCESSING"/>
    <property type="match status" value="1"/>
</dbReference>